<evidence type="ECO:0000256" key="2">
    <source>
        <dbReference type="ARBA" id="ARBA00007878"/>
    </source>
</evidence>
<protein>
    <recommendedName>
        <fullName evidence="4">Translation initiation factor eIF2B subunit epsilon</fullName>
    </recommendedName>
    <alternativeName>
        <fullName evidence="5">eIF2B GDP-GTP exchange factor subunit epsilon</fullName>
    </alternativeName>
</protein>
<evidence type="ECO:0000259" key="7">
    <source>
        <dbReference type="PROSITE" id="PS51363"/>
    </source>
</evidence>
<gene>
    <name evidence="8" type="ORF">E2986_09419</name>
</gene>
<dbReference type="GO" id="GO:0031369">
    <property type="term" value="F:translation initiation factor binding"/>
    <property type="evidence" value="ECO:0007669"/>
    <property type="project" value="InterPro"/>
</dbReference>
<dbReference type="SUPFAM" id="SSF48371">
    <property type="entry name" value="ARM repeat"/>
    <property type="match status" value="1"/>
</dbReference>
<dbReference type="Gene3D" id="3.90.550.10">
    <property type="entry name" value="Spore Coat Polysaccharide Biosynthesis Protein SpsA, Chain A"/>
    <property type="match status" value="1"/>
</dbReference>
<dbReference type="Pfam" id="PF25084">
    <property type="entry name" value="LbH_EIF2B"/>
    <property type="match status" value="1"/>
</dbReference>
<dbReference type="InterPro" id="IPR029044">
    <property type="entry name" value="Nucleotide-diphossugar_trans"/>
</dbReference>
<evidence type="ECO:0000256" key="6">
    <source>
        <dbReference type="ARBA" id="ARBA00046432"/>
    </source>
</evidence>
<evidence type="ECO:0000256" key="4">
    <source>
        <dbReference type="ARBA" id="ARBA00044144"/>
    </source>
</evidence>
<comment type="subunit">
    <text evidence="6">Component of the translation initiation factor 2B (eIF2B) complex which is a heterodecamer of two sets of five different subunits: alpha, beta, gamma, delta and epsilon. Subunits alpha, beta and delta comprise a regulatory subcomplex and subunits epsilon and gamma comprise a catalytic subcomplex. Within the complex, the hexameric regulatory complex resides at the center, with the two heterodimeric catalytic subcomplexes bound on opposite sides.</text>
</comment>
<reference evidence="8" key="1">
    <citation type="submission" date="2019-11" db="EMBL/GenBank/DDBJ databases">
        <title>The nuclear and mitochondrial genomes of Frieseomelitta varia - a highly eusocial stingless bee (Meliponini) with a permanently sterile worker caste.</title>
        <authorList>
            <person name="Freitas F.C.P."/>
            <person name="Lourenco A.P."/>
            <person name="Nunes F.M.F."/>
            <person name="Paschoal A.R."/>
            <person name="Abreu F.C.P."/>
            <person name="Barbin F.O."/>
            <person name="Bataglia L."/>
            <person name="Cardoso-Junior C.A.M."/>
            <person name="Cervoni M.S."/>
            <person name="Silva S.R."/>
            <person name="Dalarmi F."/>
            <person name="Del Lama M.A."/>
            <person name="Depintor T.S."/>
            <person name="Ferreira K.M."/>
            <person name="Goria P.S."/>
            <person name="Jaskot M.C."/>
            <person name="Lago D.C."/>
            <person name="Luna-Lucena D."/>
            <person name="Moda L.M."/>
            <person name="Nascimento L."/>
            <person name="Pedrino M."/>
            <person name="Rabico F.O."/>
            <person name="Sanches F.C."/>
            <person name="Santos D.E."/>
            <person name="Santos C.G."/>
            <person name="Vieira J."/>
            <person name="Lopes T.F."/>
            <person name="Barchuk A.R."/>
            <person name="Hartfelder K."/>
            <person name="Simoes Z.L.P."/>
            <person name="Bitondi M.M.G."/>
            <person name="Pinheiro D.G."/>
        </authorList>
    </citation>
    <scope>NUCLEOTIDE SEQUENCE</scope>
    <source>
        <strain evidence="8">USP_RPSP 00005682</strain>
        <tissue evidence="8">Whole individual</tissue>
    </source>
</reference>
<dbReference type="SUPFAM" id="SSF53448">
    <property type="entry name" value="Nucleotide-diphospho-sugar transferases"/>
    <property type="match status" value="1"/>
</dbReference>
<accession>A0A833WC38</accession>
<dbReference type="OrthoDB" id="424572at2759"/>
<dbReference type="InterPro" id="IPR051956">
    <property type="entry name" value="eIF2B_epsilon"/>
</dbReference>
<feature type="domain" description="W2" evidence="7">
    <location>
        <begin position="464"/>
        <end position="641"/>
    </location>
</feature>
<dbReference type="InterPro" id="IPR003307">
    <property type="entry name" value="W2_domain"/>
</dbReference>
<dbReference type="FunFam" id="1.25.40.180:FF:000022">
    <property type="entry name" value="Translation initiation factor eIF-2B epsilon subunit"/>
    <property type="match status" value="1"/>
</dbReference>
<dbReference type="Proteomes" id="UP000655588">
    <property type="component" value="Unassembled WGS sequence"/>
</dbReference>
<comment type="caution">
    <text evidence="8">The sequence shown here is derived from an EMBL/GenBank/DDBJ whole genome shotgun (WGS) entry which is preliminary data.</text>
</comment>
<evidence type="ECO:0000313" key="8">
    <source>
        <dbReference type="EMBL" id="KAF3427378.1"/>
    </source>
</evidence>
<dbReference type="GO" id="GO:0005851">
    <property type="term" value="C:eukaryotic translation initiation factor 2B complex"/>
    <property type="evidence" value="ECO:0007669"/>
    <property type="project" value="TreeGrafter"/>
</dbReference>
<dbReference type="SMART" id="SM00515">
    <property type="entry name" value="eIF5C"/>
    <property type="match status" value="1"/>
</dbReference>
<dbReference type="EMBL" id="WNWW01000255">
    <property type="protein sequence ID" value="KAF3427378.1"/>
    <property type="molecule type" value="Genomic_DNA"/>
</dbReference>
<dbReference type="InterPro" id="IPR016024">
    <property type="entry name" value="ARM-type_fold"/>
</dbReference>
<evidence type="ECO:0000256" key="1">
    <source>
        <dbReference type="ARBA" id="ARBA00004514"/>
    </source>
</evidence>
<proteinExistence type="inferred from homology"/>
<evidence type="ECO:0000256" key="3">
    <source>
        <dbReference type="ARBA" id="ARBA00022490"/>
    </source>
</evidence>
<dbReference type="Gene3D" id="1.25.40.180">
    <property type="match status" value="1"/>
</dbReference>
<dbReference type="Pfam" id="PF02020">
    <property type="entry name" value="W2"/>
    <property type="match status" value="1"/>
</dbReference>
<dbReference type="InterPro" id="IPR044123">
    <property type="entry name" value="W2_eIF2B_epsilon"/>
</dbReference>
<dbReference type="GO" id="GO:0005829">
    <property type="term" value="C:cytosol"/>
    <property type="evidence" value="ECO:0007669"/>
    <property type="project" value="UniProtKB-SubCell"/>
</dbReference>
<evidence type="ECO:0000313" key="9">
    <source>
        <dbReference type="Proteomes" id="UP000655588"/>
    </source>
</evidence>
<dbReference type="CDD" id="cd11558">
    <property type="entry name" value="W2_eIF2B_epsilon"/>
    <property type="match status" value="1"/>
</dbReference>
<organism evidence="8 9">
    <name type="scientific">Frieseomelitta varia</name>
    <dbReference type="NCBI Taxonomy" id="561572"/>
    <lineage>
        <taxon>Eukaryota</taxon>
        <taxon>Metazoa</taxon>
        <taxon>Ecdysozoa</taxon>
        <taxon>Arthropoda</taxon>
        <taxon>Hexapoda</taxon>
        <taxon>Insecta</taxon>
        <taxon>Pterygota</taxon>
        <taxon>Neoptera</taxon>
        <taxon>Endopterygota</taxon>
        <taxon>Hymenoptera</taxon>
        <taxon>Apocrita</taxon>
        <taxon>Aculeata</taxon>
        <taxon>Apoidea</taxon>
        <taxon>Anthophila</taxon>
        <taxon>Apidae</taxon>
        <taxon>Frieseomelitta</taxon>
    </lineage>
</organism>
<dbReference type="PANTHER" id="PTHR45887:SF1">
    <property type="entry name" value="TRANSLATION INITIATION FACTOR EIF-2B SUBUNIT EPSILON"/>
    <property type="match status" value="1"/>
</dbReference>
<comment type="similarity">
    <text evidence="2">Belongs to the eIF-2B gamma/epsilon subunits family.</text>
</comment>
<dbReference type="GO" id="GO:0003743">
    <property type="term" value="F:translation initiation factor activity"/>
    <property type="evidence" value="ECO:0007669"/>
    <property type="project" value="TreeGrafter"/>
</dbReference>
<keyword evidence="3" id="KW-0963">Cytoplasm</keyword>
<dbReference type="Gene3D" id="2.160.10.10">
    <property type="entry name" value="Hexapeptide repeat proteins"/>
    <property type="match status" value="1"/>
</dbReference>
<sequence>MATEMGKKQIIQAVVLADDFVMNLMPAETIFPTILMPLINVPLLDYLVETLIKSRVQELFLYCSNHVDLIRAYIKQKKWLHISVSLIVSDACTSLGDALRDIDTKGSIRGNFILIRGDAFINANLTNLLIKHCAKLKEDKGAAMTMVLRNIGSMNGSSLRQESCLVVSDKSSRKILHYNVLRKDLNKVKLELDWFLNHNEIEINTCFLDSHVYLCSPSVLPLFSDNFDFQTMEDFIRGVLMNEEILNSRIYWQQLDPQDYSLPIVSWNAYHCLNRDILNRHTFPLTPNAIPFLKDFIYMPRSTYKHRSATLAKGCILEKDSILCQNSTLGNNTLVVKAVIGDHCLVGSNVTIKNSYIFSDNKIEDNCTIINSVIFSNCFIKQNTRIDGCILCPKTIIYTPMEYTDSIIESKDDKISTKTISEIDPCNEFHLFKNYDMLENDNNVHTNTDTSSIDEASECNLPATDDISMFLSEVIDSLLRGFQDQLKCENLILEINSSRYAYNVTMDEVTYNVIKAILSLPLHYLSEEKETITSIDYHRNLKRVITYFYPIILNYVKTENAQNDCLHAIEEVASTTPELLSCLQVLLHMFYDKDILSEEKILEWYKSNDKHIESYEKNKVRVAVQPFIKWLEEAEEDSSESGND</sequence>
<dbReference type="PROSITE" id="PS51363">
    <property type="entry name" value="W2"/>
    <property type="match status" value="1"/>
</dbReference>
<keyword evidence="9" id="KW-1185">Reference proteome</keyword>
<dbReference type="InterPro" id="IPR056764">
    <property type="entry name" value="LbH_EIF2B3/5"/>
</dbReference>
<dbReference type="AlphaFoldDB" id="A0A833WC38"/>
<name>A0A833WC38_9HYME</name>
<comment type="subcellular location">
    <subcellularLocation>
        <location evidence="1">Cytoplasm</location>
        <location evidence="1">Cytosol</location>
    </subcellularLocation>
</comment>
<dbReference type="GO" id="GO:0005085">
    <property type="term" value="F:guanyl-nucleotide exchange factor activity"/>
    <property type="evidence" value="ECO:0007669"/>
    <property type="project" value="InterPro"/>
</dbReference>
<dbReference type="PANTHER" id="PTHR45887">
    <property type="entry name" value="TRANSLATION INITIATION FACTOR EIF-2B SUBUNIT EPSILON"/>
    <property type="match status" value="1"/>
</dbReference>
<evidence type="ECO:0000256" key="5">
    <source>
        <dbReference type="ARBA" id="ARBA00044345"/>
    </source>
</evidence>